<dbReference type="PANTHER" id="PTHR43649">
    <property type="entry name" value="ARABINOSE-BINDING PROTEIN-RELATED"/>
    <property type="match status" value="1"/>
</dbReference>
<accession>A0ABV1KT72</accession>
<evidence type="ECO:0000256" key="1">
    <source>
        <dbReference type="SAM" id="MobiDB-lite"/>
    </source>
</evidence>
<sequence length="554" mass="61502">MKNRVKSAFLLVILASLMLSACSKNNDASPSESSSGTSSVSPSESGSSSVAPSDGKFDPPITLTTVGTVAPTVKYASGDSVDNNPWTREYEKRYGIKLKTLWTVDDSQWETKTNLMIGTGDIPDFFKASPAQFKQLVDADLLADLTSAFESAPDRAAKILTEGGNAALDSAKFNGKLMAIPFTGAPKEGSQMVWIRTDWLQKLSLPEPKTMDDLLKIIDAFTTQDPDGNSKNDTFGLAVDKDFTTLKGFFNGYHAYYDIWIKDAEGKLQYSNIQPEMKTALQKLQELFKKKQIDPEFGTKDFSKVAESIVSSKIGVMFNSPYAGLYPLQSNVDQDPKAEWKAFPIVSADSQPAKNQTALGVLGYWVVKKEVEHPEALFSMLDLWVEMFYENKDDALNKQFINDGNTEIWQMNKIAAYRAFKNADQRIKVTHALETKDTSELTGDDKGVYDKISAFQAGDRKLWGWNAIFGAEGSMGVTDQYRKNNAYVSDEFIAAPLPAMTERGADIGKFMNERFTKIIYGASSIDEFDKFVSDWKQRGGDAITSEVNDWFANR</sequence>
<dbReference type="Gene3D" id="3.40.190.10">
    <property type="entry name" value="Periplasmic binding protein-like II"/>
    <property type="match status" value="3"/>
</dbReference>
<dbReference type="EMBL" id="JASKHM010000005">
    <property type="protein sequence ID" value="MEQ4482741.1"/>
    <property type="molecule type" value="Genomic_DNA"/>
</dbReference>
<dbReference type="Proteomes" id="UP001493487">
    <property type="component" value="Unassembled WGS sequence"/>
</dbReference>
<evidence type="ECO:0000313" key="4">
    <source>
        <dbReference type="Proteomes" id="UP001493487"/>
    </source>
</evidence>
<dbReference type="PROSITE" id="PS51257">
    <property type="entry name" value="PROKAR_LIPOPROTEIN"/>
    <property type="match status" value="1"/>
</dbReference>
<protein>
    <submittedName>
        <fullName evidence="3">Extracellular solute-binding protein</fullName>
    </submittedName>
</protein>
<dbReference type="SUPFAM" id="SSF53850">
    <property type="entry name" value="Periplasmic binding protein-like II"/>
    <property type="match status" value="1"/>
</dbReference>
<organism evidence="3 4">
    <name type="scientific">Cohnella silvisoli</name>
    <dbReference type="NCBI Taxonomy" id="2873699"/>
    <lineage>
        <taxon>Bacteria</taxon>
        <taxon>Bacillati</taxon>
        <taxon>Bacillota</taxon>
        <taxon>Bacilli</taxon>
        <taxon>Bacillales</taxon>
        <taxon>Paenibacillaceae</taxon>
        <taxon>Cohnella</taxon>
    </lineage>
</organism>
<evidence type="ECO:0000256" key="2">
    <source>
        <dbReference type="SAM" id="SignalP"/>
    </source>
</evidence>
<feature type="chain" id="PRO_5045059708" evidence="2">
    <location>
        <begin position="22"/>
        <end position="554"/>
    </location>
</feature>
<dbReference type="InterPro" id="IPR050490">
    <property type="entry name" value="Bact_solute-bd_prot1"/>
</dbReference>
<feature type="compositionally biased region" description="Low complexity" evidence="1">
    <location>
        <begin position="28"/>
        <end position="53"/>
    </location>
</feature>
<dbReference type="PANTHER" id="PTHR43649:SF12">
    <property type="entry name" value="DIACETYLCHITOBIOSE BINDING PROTEIN DASA"/>
    <property type="match status" value="1"/>
</dbReference>
<dbReference type="RefSeq" id="WP_232185456.1">
    <property type="nucleotide sequence ID" value="NZ_JAIOAP010000005.1"/>
</dbReference>
<name>A0ABV1KT72_9BACL</name>
<comment type="caution">
    <text evidence="3">The sequence shown here is derived from an EMBL/GenBank/DDBJ whole genome shotgun (WGS) entry which is preliminary data.</text>
</comment>
<dbReference type="CDD" id="cd13580">
    <property type="entry name" value="PBP2_AlgQ_like_1"/>
    <property type="match status" value="1"/>
</dbReference>
<evidence type="ECO:0000313" key="3">
    <source>
        <dbReference type="EMBL" id="MEQ4482741.1"/>
    </source>
</evidence>
<gene>
    <name evidence="3" type="ORF">QJS35_10070</name>
</gene>
<keyword evidence="2" id="KW-0732">Signal</keyword>
<reference evidence="3 4" key="1">
    <citation type="journal article" date="2023" name="Genome Announc.">
        <title>Pan-Genome Analyses of the Genus Cohnella and Proposal of the Novel Species Cohnella silvisoli sp. nov., Isolated from Forest Soil.</title>
        <authorList>
            <person name="Wang C."/>
            <person name="Mao L."/>
            <person name="Bao G."/>
            <person name="Zhu H."/>
        </authorList>
    </citation>
    <scope>NUCLEOTIDE SEQUENCE [LARGE SCALE GENOMIC DNA]</scope>
    <source>
        <strain evidence="3 4">NL03-T5-1</strain>
    </source>
</reference>
<feature type="signal peptide" evidence="2">
    <location>
        <begin position="1"/>
        <end position="21"/>
    </location>
</feature>
<proteinExistence type="predicted"/>
<keyword evidence="4" id="KW-1185">Reference proteome</keyword>
<feature type="region of interest" description="Disordered" evidence="1">
    <location>
        <begin position="25"/>
        <end position="59"/>
    </location>
</feature>